<keyword evidence="2" id="KW-1185">Reference proteome</keyword>
<proteinExistence type="predicted"/>
<dbReference type="EMBL" id="JANFWR010000010">
    <property type="protein sequence ID" value="MCW0399246.1"/>
    <property type="molecule type" value="Genomic_DNA"/>
</dbReference>
<protein>
    <recommendedName>
        <fullName evidence="3">RiboL-PSP-HEPN domain-containing protein</fullName>
    </recommendedName>
</protein>
<evidence type="ECO:0008006" key="3">
    <source>
        <dbReference type="Google" id="ProtNLM"/>
    </source>
</evidence>
<name>A0ABT3DV71_9XANT</name>
<comment type="caution">
    <text evidence="1">The sequence shown here is derived from an EMBL/GenBank/DDBJ whole genome shotgun (WGS) entry which is preliminary data.</text>
</comment>
<accession>A0ABT3DV71</accession>
<evidence type="ECO:0000313" key="1">
    <source>
        <dbReference type="EMBL" id="MCW0399246.1"/>
    </source>
</evidence>
<gene>
    <name evidence="1" type="ORF">NB700_001802</name>
</gene>
<evidence type="ECO:0000313" key="2">
    <source>
        <dbReference type="Proteomes" id="UP001320843"/>
    </source>
</evidence>
<dbReference type="RefSeq" id="WP_267122654.1">
    <property type="nucleotide sequence ID" value="NZ_JANFWR010000010.1"/>
</dbReference>
<reference evidence="1 2" key="1">
    <citation type="submission" date="2022-06" db="EMBL/GenBank/DDBJ databases">
        <title>Dynamics of rice microbiomes reveals core vertical transmitted seed endophytes.</title>
        <authorList>
            <person name="Liao K."/>
            <person name="Zhang X."/>
        </authorList>
    </citation>
    <scope>NUCLEOTIDE SEQUENCE [LARGE SCALE GENOMIC DNA]</scope>
    <source>
        <strain evidence="1 2">YT10-10-1</strain>
    </source>
</reference>
<sequence length="263" mass="29974">MESYLQLQFDEVAQHLNGVRDVALRFTAALDEAQPRHKLAYFGTAAFFVQALEEGYSKLRDMFLRDRTRGGVVPIIDDFEIRKAFLSALDVRSMEDVVKADVPGQVAQTLSRLAELIPEAAAQDTINAQLASRAFSTLNLERQEFVQKAGKVVLASRACIDSIDKKYSNQNNYHYSCRENVRNQAAVMSELVKQYNFDRDKSIPTWVPSWNEIDEATRNLSRSPNVLHLLGAELRFKVSTFEWHLAPDFAAFLSEFISLHLRR</sequence>
<dbReference type="Proteomes" id="UP001320843">
    <property type="component" value="Unassembled WGS sequence"/>
</dbReference>
<organism evidence="1 2">
    <name type="scientific">Xanthomonas sacchari</name>
    <dbReference type="NCBI Taxonomy" id="56458"/>
    <lineage>
        <taxon>Bacteria</taxon>
        <taxon>Pseudomonadati</taxon>
        <taxon>Pseudomonadota</taxon>
        <taxon>Gammaproteobacteria</taxon>
        <taxon>Lysobacterales</taxon>
        <taxon>Lysobacteraceae</taxon>
        <taxon>Xanthomonas</taxon>
    </lineage>
</organism>